<evidence type="ECO:0000256" key="1">
    <source>
        <dbReference type="SAM" id="MobiDB-lite"/>
    </source>
</evidence>
<organism evidence="2 3">
    <name type="scientific">Nocardioides dokdonensis FR1436</name>
    <dbReference type="NCBI Taxonomy" id="1300347"/>
    <lineage>
        <taxon>Bacteria</taxon>
        <taxon>Bacillati</taxon>
        <taxon>Actinomycetota</taxon>
        <taxon>Actinomycetes</taxon>
        <taxon>Propionibacteriales</taxon>
        <taxon>Nocardioidaceae</taxon>
        <taxon>Nocardioides</taxon>
    </lineage>
</organism>
<dbReference type="PATRIC" id="fig|1300347.3.peg.302"/>
<gene>
    <name evidence="2" type="ORF">I601_0301</name>
</gene>
<proteinExistence type="predicted"/>
<dbReference type="AlphaFoldDB" id="A0A1A9GET4"/>
<name>A0A1A9GET4_9ACTN</name>
<dbReference type="OrthoDB" id="3799569at2"/>
<accession>A0A1A9GET4</accession>
<reference evidence="2 3" key="1">
    <citation type="submission" date="2016-03" db="EMBL/GenBank/DDBJ databases">
        <title>Complete genome sequence of a soil Actinobacterium, Nocardioides dokdonensis FR1436.</title>
        <authorList>
            <person name="Kwon S.-K."/>
            <person name="Kim K."/>
            <person name="Kim J.F."/>
        </authorList>
    </citation>
    <scope>NUCLEOTIDE SEQUENCE [LARGE SCALE GENOMIC DNA]</scope>
    <source>
        <strain evidence="2 3">FR1436</strain>
    </source>
</reference>
<evidence type="ECO:0008006" key="4">
    <source>
        <dbReference type="Google" id="ProtNLM"/>
    </source>
</evidence>
<dbReference type="EMBL" id="CP015079">
    <property type="protein sequence ID" value="ANH36754.1"/>
    <property type="molecule type" value="Genomic_DNA"/>
</dbReference>
<feature type="region of interest" description="Disordered" evidence="1">
    <location>
        <begin position="443"/>
        <end position="462"/>
    </location>
</feature>
<sequence>MPSTAAIADLVEEQILDRAAACADAQRRAGVELLALAYEWAVAHPRERLDAEEARRPGREKVRCYGGDGTPEVTEFAAATFGARIGRTTWGGRRLIAAALDLHLRLPLLWSRVQDLEVRDSYAIFVADKTRQLSKAEASWVDGEVAEAADGRIPWTRFVSLVEGKVAAAAPALAKEAEERRSRARFARKVGTGDNGMGTFVIHAPLPVIDAVDAAVTELARRLRATLPDLANETEPDEADDAASVDDLRVHAVALLADPTAAQRVGEDGVDLRDLLPDVTLNVHLYGGTGPAQGPDLDAHGEPLDRVARVEGHGPVTQSWLREVLGRFARFVVRPVLDLADQAPVDAYEVPARHRRAVQLMTPADCFPWGSCTSRDMQTDHTVPHGRGGPSAVGNYGPLTATHQRLKTHAGWQVRQPFAGIYLWRDPYGATYLVDHTGTRALDRARGRPGESPPDAPRSRFETYEPGWTLEVDYAAC</sequence>
<dbReference type="Proteomes" id="UP000077868">
    <property type="component" value="Chromosome"/>
</dbReference>
<evidence type="ECO:0000313" key="2">
    <source>
        <dbReference type="EMBL" id="ANH36754.1"/>
    </source>
</evidence>
<dbReference type="KEGG" id="ndk:I601_0301"/>
<protein>
    <recommendedName>
        <fullName evidence="4">DUF222 domain-containing protein</fullName>
    </recommendedName>
</protein>
<dbReference type="STRING" id="1300347.I601_0301"/>
<keyword evidence="3" id="KW-1185">Reference proteome</keyword>
<evidence type="ECO:0000313" key="3">
    <source>
        <dbReference type="Proteomes" id="UP000077868"/>
    </source>
</evidence>
<dbReference type="RefSeq" id="WP_068105502.1">
    <property type="nucleotide sequence ID" value="NZ_CP015079.1"/>
</dbReference>